<dbReference type="Proteomes" id="UP000637774">
    <property type="component" value="Unassembled WGS sequence"/>
</dbReference>
<organism evidence="1 2">
    <name type="scientific">Hymenobacter frigidus</name>
    <dbReference type="NCBI Taxonomy" id="1524095"/>
    <lineage>
        <taxon>Bacteria</taxon>
        <taxon>Pseudomonadati</taxon>
        <taxon>Bacteroidota</taxon>
        <taxon>Cytophagia</taxon>
        <taxon>Cytophagales</taxon>
        <taxon>Hymenobacteraceae</taxon>
        <taxon>Hymenobacter</taxon>
    </lineage>
</organism>
<dbReference type="EMBL" id="BMGY01000021">
    <property type="protein sequence ID" value="GGH86813.1"/>
    <property type="molecule type" value="Genomic_DNA"/>
</dbReference>
<protein>
    <recommendedName>
        <fullName evidence="3">Right-handed parallel beta-helix repeat-containing protein</fullName>
    </recommendedName>
</protein>
<comment type="caution">
    <text evidence="1">The sequence shown here is derived from an EMBL/GenBank/DDBJ whole genome shotgun (WGS) entry which is preliminary data.</text>
</comment>
<proteinExistence type="predicted"/>
<dbReference type="SUPFAM" id="SSF51126">
    <property type="entry name" value="Pectin lyase-like"/>
    <property type="match status" value="1"/>
</dbReference>
<sequence length="409" mass="44099">MSPARTRRWAWAATARPVLAAAVAVAGLVACQLQAGSADALLIIRHGGTYTGTYRSVNSAVPCVLIATTEPVVLRDCVLYGAGDLIRATQGGAQLTVLNCRGYGLPQSQDQTRHGHFLEVNSARSVRIEHNYFERTTGISIYQWSGDGTPAQTLTVRYNSARNIDGRFRDGGSTMANFLGLNGLPGLANIEVAWNQVINEPDQSLVEDNINFFNSGGTRTSPARLHHNYIQGAYPYPATSATYSGSGITLDGDGRAAASTTAYVEGYDNQVVSTCAALNIAAGHHNHFHHNRLITAGLLPDGTRLVANYAAAGLWNAYRQPTTVFNHNLFSSNVIGFVHWGGSSPWPNRQDLSTGACTPCTGTVHLPNPITLQTEQAEWARWQQKLRREGLRVGPILAKPRPAAIAQTR</sequence>
<reference evidence="2" key="1">
    <citation type="journal article" date="2019" name="Int. J. Syst. Evol. Microbiol.">
        <title>The Global Catalogue of Microorganisms (GCM) 10K type strain sequencing project: providing services to taxonomists for standard genome sequencing and annotation.</title>
        <authorList>
            <consortium name="The Broad Institute Genomics Platform"/>
            <consortium name="The Broad Institute Genome Sequencing Center for Infectious Disease"/>
            <person name="Wu L."/>
            <person name="Ma J."/>
        </authorList>
    </citation>
    <scope>NUCLEOTIDE SEQUENCE [LARGE SCALE GENOMIC DNA]</scope>
    <source>
        <strain evidence="2">CGMCC 1.14966</strain>
    </source>
</reference>
<evidence type="ECO:0000313" key="1">
    <source>
        <dbReference type="EMBL" id="GGH86813.1"/>
    </source>
</evidence>
<dbReference type="RefSeq" id="WP_188562336.1">
    <property type="nucleotide sequence ID" value="NZ_BMGY01000021.1"/>
</dbReference>
<accession>A0ABQ2A715</accession>
<name>A0ABQ2A715_9BACT</name>
<evidence type="ECO:0008006" key="3">
    <source>
        <dbReference type="Google" id="ProtNLM"/>
    </source>
</evidence>
<dbReference type="PROSITE" id="PS51257">
    <property type="entry name" value="PROKAR_LIPOPROTEIN"/>
    <property type="match status" value="1"/>
</dbReference>
<gene>
    <name evidence="1" type="ORF">GCM10011495_24270</name>
</gene>
<dbReference type="InterPro" id="IPR011050">
    <property type="entry name" value="Pectin_lyase_fold/virulence"/>
</dbReference>
<evidence type="ECO:0000313" key="2">
    <source>
        <dbReference type="Proteomes" id="UP000637774"/>
    </source>
</evidence>
<keyword evidence="2" id="KW-1185">Reference proteome</keyword>